<dbReference type="EMBL" id="AYSO01000013">
    <property type="protein sequence ID" value="KIE47949.1"/>
    <property type="molecule type" value="Genomic_DNA"/>
</dbReference>
<reference evidence="2 3" key="1">
    <citation type="journal article" date="2015" name="Infect. Genet. Evol.">
        <title>Genomic sequences of six botulinum neurotoxin-producing strains representing three clostridial species illustrate the mobility and diversity of botulinum neurotoxin genes.</title>
        <authorList>
            <person name="Smith T.J."/>
            <person name="Hill K.K."/>
            <person name="Xie G."/>
            <person name="Foley B.T."/>
            <person name="Williamson C.H."/>
            <person name="Foster J.T."/>
            <person name="Johnson S.L."/>
            <person name="Chertkov O."/>
            <person name="Teshima H."/>
            <person name="Gibbons H.S."/>
            <person name="Johnsky L.A."/>
            <person name="Karavis M.A."/>
            <person name="Smith L.A."/>
        </authorList>
    </citation>
    <scope>NUCLEOTIDE SEQUENCE [LARGE SCALE GENOMIC DNA]</scope>
    <source>
        <strain evidence="2 3">CDC 2741</strain>
    </source>
</reference>
<protein>
    <recommendedName>
        <fullName evidence="4">EamA-like transporter family protein</fullName>
    </recommendedName>
</protein>
<feature type="transmembrane region" description="Helical" evidence="1">
    <location>
        <begin position="6"/>
        <end position="23"/>
    </location>
</feature>
<proteinExistence type="predicted"/>
<dbReference type="AlphaFoldDB" id="A0A0C1U5E3"/>
<keyword evidence="3" id="KW-1185">Reference proteome</keyword>
<feature type="transmembrane region" description="Helical" evidence="1">
    <location>
        <begin position="99"/>
        <end position="123"/>
    </location>
</feature>
<dbReference type="STRING" id="29341.RSJ17_17300"/>
<feature type="transmembrane region" description="Helical" evidence="1">
    <location>
        <begin position="298"/>
        <end position="313"/>
    </location>
</feature>
<evidence type="ECO:0000256" key="1">
    <source>
        <dbReference type="SAM" id="Phobius"/>
    </source>
</evidence>
<dbReference type="PANTHER" id="PTHR34821">
    <property type="entry name" value="INNER MEMBRANE PROTEIN YDCZ"/>
    <property type="match status" value="1"/>
</dbReference>
<feature type="transmembrane region" description="Helical" evidence="1">
    <location>
        <begin position="192"/>
        <end position="217"/>
    </location>
</feature>
<organism evidence="2 3">
    <name type="scientific">Clostridium argentinense CDC 2741</name>
    <dbReference type="NCBI Taxonomy" id="1418104"/>
    <lineage>
        <taxon>Bacteria</taxon>
        <taxon>Bacillati</taxon>
        <taxon>Bacillota</taxon>
        <taxon>Clostridia</taxon>
        <taxon>Eubacteriales</taxon>
        <taxon>Clostridiaceae</taxon>
        <taxon>Clostridium</taxon>
    </lineage>
</organism>
<feature type="transmembrane region" description="Helical" evidence="1">
    <location>
        <begin position="263"/>
        <end position="286"/>
    </location>
</feature>
<dbReference type="GO" id="GO:0005886">
    <property type="term" value="C:plasma membrane"/>
    <property type="evidence" value="ECO:0007669"/>
    <property type="project" value="TreeGrafter"/>
</dbReference>
<dbReference type="PANTHER" id="PTHR34821:SF2">
    <property type="entry name" value="INNER MEMBRANE PROTEIN YDCZ"/>
    <property type="match status" value="1"/>
</dbReference>
<evidence type="ECO:0000313" key="2">
    <source>
        <dbReference type="EMBL" id="KIE47949.1"/>
    </source>
</evidence>
<evidence type="ECO:0000313" key="3">
    <source>
        <dbReference type="Proteomes" id="UP000031366"/>
    </source>
</evidence>
<dbReference type="RefSeq" id="WP_039631016.1">
    <property type="nucleotide sequence ID" value="NZ_AYSO01000013.1"/>
</dbReference>
<evidence type="ECO:0008006" key="4">
    <source>
        <dbReference type="Google" id="ProtNLM"/>
    </source>
</evidence>
<comment type="caution">
    <text evidence="2">The sequence shown here is derived from an EMBL/GenBank/DDBJ whole genome shotgun (WGS) entry which is preliminary data.</text>
</comment>
<gene>
    <name evidence="2" type="ORF">U732_3733</name>
</gene>
<accession>A0A0C1U5E3</accession>
<feature type="transmembrane region" description="Helical" evidence="1">
    <location>
        <begin position="129"/>
        <end position="146"/>
    </location>
</feature>
<keyword evidence="1" id="KW-0472">Membrane</keyword>
<feature type="transmembrane region" description="Helical" evidence="1">
    <location>
        <begin position="167"/>
        <end position="186"/>
    </location>
</feature>
<dbReference type="Proteomes" id="UP000031366">
    <property type="component" value="Unassembled WGS sequence"/>
</dbReference>
<dbReference type="OrthoDB" id="9789346at2"/>
<feature type="transmembrane region" description="Helical" evidence="1">
    <location>
        <begin position="237"/>
        <end position="257"/>
    </location>
</feature>
<name>A0A0C1U5E3_9CLOT</name>
<sequence length="314" mass="34337">MQITLYLIMGIIIGMFFPIQASISARLSSYSKTPLTASFIAFSLGTLILLVINLIIDPIGITVGIDFSYPLYVFIGGAITGVGFNVANIILFSKLGASITTLVTVTGQMIVGILIDHFGWFGVQANPVTITRTLGVVIMIFAISLVQPKKKKDLTIASQEEKKDGKIIWVILGVLAGFLPPLQTAINGKLRVATGSILGATFISFFVGTIILATLILITQRRLEFPLYDTEKKRIPIWTYIGGIFGIFILTGNIILLPVLGSVLTTMIFLLGQMIMALIIDQFGMFNLQKRKIDSRRIATLVLMMIGIIFVKFL</sequence>
<feature type="transmembrane region" description="Helical" evidence="1">
    <location>
        <begin position="35"/>
        <end position="56"/>
    </location>
</feature>
<keyword evidence="1" id="KW-0812">Transmembrane</keyword>
<keyword evidence="1" id="KW-1133">Transmembrane helix</keyword>
<dbReference type="Pfam" id="PF04657">
    <property type="entry name" value="DMT_YdcZ"/>
    <property type="match status" value="2"/>
</dbReference>
<dbReference type="InterPro" id="IPR006750">
    <property type="entry name" value="YdcZ"/>
</dbReference>
<feature type="transmembrane region" description="Helical" evidence="1">
    <location>
        <begin position="71"/>
        <end position="92"/>
    </location>
</feature>